<organism evidence="1 2">
    <name type="scientific">Nibea albiflora</name>
    <name type="common">Yellow drum</name>
    <name type="synonym">Corvina albiflora</name>
    <dbReference type="NCBI Taxonomy" id="240163"/>
    <lineage>
        <taxon>Eukaryota</taxon>
        <taxon>Metazoa</taxon>
        <taxon>Chordata</taxon>
        <taxon>Craniata</taxon>
        <taxon>Vertebrata</taxon>
        <taxon>Euteleostomi</taxon>
        <taxon>Actinopterygii</taxon>
        <taxon>Neopterygii</taxon>
        <taxon>Teleostei</taxon>
        <taxon>Neoteleostei</taxon>
        <taxon>Acanthomorphata</taxon>
        <taxon>Eupercaria</taxon>
        <taxon>Sciaenidae</taxon>
        <taxon>Nibea</taxon>
    </lineage>
</organism>
<sequence>MRETLLSYSCERRSEYIIDGPDCVNAFLQCCKQMEILRAERKHDSLMLARSEEDENSYLDSNNIVSRSSFPESWQWNHFILPPCKQHSVNCRTTTSEKQFPLKDSITTWQFTGISISRTHGKGTHNHCNLKILFFSALKFYSPHLQGICVGEPLEVKVLQEFFIDLRLPYSAVRGEQIEINAVLHNYDSEKVTVRVELIEMQHVCSSASKRGRYREEVEVGGKTTLSVPFIIIPMKEGHFPIEVKAVVKDSWVKDGVRKTLMVVPPGILTTSLKRITLNPAEKGVGEEQISALVENAISGKSMGTLIKQPSGCGEQNMISMTLPVIATTYLDKTNQWESVGLDKRNEALEHIKTGYQNELHYRKTDGSFAVFPHYNSSTWLTAYVAKVFAMANGLVKVSNDHICEAIDYLMSKTQNDDGSFGELGSIIHGEMIGDVKGMDSDVSMTAFCLIAIQESRAHCNATVEKFKDRIDKAVAYLETRQHSLENSYAAAMTSYALANENKLDRMILSKFISPELTHWPVRDAQLFTLEATGYALLALVKAKAIAEYWINAKEEEYDVNVDIEIPGRRKPQSINFNRKNHYVTRTSKFNKINKSVKVIANGTGEATVTMVSMYYTLPKEKKSNCEKFELSVELTRDNMDTDERIYKLVIKVSHTQPEEIVFRIHQKQKVGVLQPAAVSVYEYYNHQHNIQNCSMQKMEKINNRDRTAKACETKVSGRIDYVYRVRLENFTHTSLTTDIYTMRVVEAIKEENCDVGPLGNLRPFLSYQHCRVALNLKLGKTYLIMGMANDIHKDVENQSFQYILGERTWIEYWPTEGDRAFPESQHAPQQILFDLNGMGPKLVQSVTPAFTRVKMAAVKKKKLIKERAGVGFLRRTAVTGGKFVGVNLLQKMAVERNTEDADGCRYRRRE</sequence>
<protein>
    <submittedName>
        <fullName evidence="1">Complement C3</fullName>
    </submittedName>
</protein>
<evidence type="ECO:0000313" key="2">
    <source>
        <dbReference type="Proteomes" id="UP000805704"/>
    </source>
</evidence>
<dbReference type="Proteomes" id="UP000805704">
    <property type="component" value="Chromosome 1"/>
</dbReference>
<comment type="caution">
    <text evidence="1">The sequence shown here is derived from an EMBL/GenBank/DDBJ whole genome shotgun (WGS) entry which is preliminary data.</text>
</comment>
<accession>A0ACB7FLM3</accession>
<proteinExistence type="predicted"/>
<reference evidence="1" key="1">
    <citation type="submission" date="2020-04" db="EMBL/GenBank/DDBJ databases">
        <title>A chromosome-scale assembly and high-density genetic map of the yellow drum (Nibea albiflora) genome.</title>
        <authorList>
            <person name="Xu D."/>
            <person name="Zhang W."/>
            <person name="Chen R."/>
            <person name="Tan P."/>
            <person name="Wang L."/>
            <person name="Song H."/>
            <person name="Tian L."/>
            <person name="Zhu Q."/>
            <person name="Wang B."/>
        </authorList>
    </citation>
    <scope>NUCLEOTIDE SEQUENCE</scope>
    <source>
        <strain evidence="1">ZJHYS-2018</strain>
    </source>
</reference>
<keyword evidence="2" id="KW-1185">Reference proteome</keyword>
<evidence type="ECO:0000313" key="1">
    <source>
        <dbReference type="EMBL" id="KAG8015207.1"/>
    </source>
</evidence>
<dbReference type="EMBL" id="CM024789">
    <property type="protein sequence ID" value="KAG8015207.1"/>
    <property type="molecule type" value="Genomic_DNA"/>
</dbReference>
<gene>
    <name evidence="1" type="primary">C3.7</name>
    <name evidence="1" type="ORF">GBF38_022542</name>
</gene>
<name>A0ACB7FLM3_NIBAL</name>